<dbReference type="RefSeq" id="WP_317505720.1">
    <property type="nucleotide sequence ID" value="NZ_JAWLKI010000041.1"/>
</dbReference>
<dbReference type="Proteomes" id="UP001185779">
    <property type="component" value="Unassembled WGS sequence"/>
</dbReference>
<reference evidence="2 3" key="1">
    <citation type="submission" date="2023-10" db="EMBL/GenBank/DDBJ databases">
        <title>Development of a sustainable strategy for remediation of hydrocarbon-contaminated territories based on the waste exchange concept.</title>
        <authorList>
            <person name="Krivoruchko A."/>
        </authorList>
    </citation>
    <scope>NUCLEOTIDE SEQUENCE [LARGE SCALE GENOMIC DNA]</scope>
    <source>
        <strain evidence="2 3">IEGM 1266</strain>
    </source>
</reference>
<feature type="transmembrane region" description="Helical" evidence="1">
    <location>
        <begin position="7"/>
        <end position="32"/>
    </location>
</feature>
<protein>
    <submittedName>
        <fullName evidence="2">Uncharacterized protein</fullName>
    </submittedName>
</protein>
<proteinExistence type="predicted"/>
<comment type="caution">
    <text evidence="2">The sequence shown here is derived from an EMBL/GenBank/DDBJ whole genome shotgun (WGS) entry which is preliminary data.</text>
</comment>
<keyword evidence="1" id="KW-0812">Transmembrane</keyword>
<keyword evidence="3" id="KW-1185">Reference proteome</keyword>
<evidence type="ECO:0000256" key="1">
    <source>
        <dbReference type="SAM" id="Phobius"/>
    </source>
</evidence>
<sequence length="48" mass="5144">MSRAGGALISIVLAPIVWLLEAIVWVAVLGWLTRDRPTGTPTDIEDVA</sequence>
<name>A0ABU4DK43_9ACTN</name>
<evidence type="ECO:0000313" key="3">
    <source>
        <dbReference type="Proteomes" id="UP001185779"/>
    </source>
</evidence>
<organism evidence="2 3">
    <name type="scientific">Gordonia amicalis</name>
    <dbReference type="NCBI Taxonomy" id="89053"/>
    <lineage>
        <taxon>Bacteria</taxon>
        <taxon>Bacillati</taxon>
        <taxon>Actinomycetota</taxon>
        <taxon>Actinomycetes</taxon>
        <taxon>Mycobacteriales</taxon>
        <taxon>Gordoniaceae</taxon>
        <taxon>Gordonia</taxon>
    </lineage>
</organism>
<accession>A0ABU4DK43</accession>
<keyword evidence="1" id="KW-1133">Transmembrane helix</keyword>
<keyword evidence="1" id="KW-0472">Membrane</keyword>
<gene>
    <name evidence="2" type="ORF">R3P94_22460</name>
</gene>
<evidence type="ECO:0000313" key="2">
    <source>
        <dbReference type="EMBL" id="MDV6310030.1"/>
    </source>
</evidence>
<dbReference type="EMBL" id="JAWLKI010000041">
    <property type="protein sequence ID" value="MDV6310030.1"/>
    <property type="molecule type" value="Genomic_DNA"/>
</dbReference>